<organism evidence="2 3">
    <name type="scientific">Ectothiorhodospira magna</name>
    <dbReference type="NCBI Taxonomy" id="867345"/>
    <lineage>
        <taxon>Bacteria</taxon>
        <taxon>Pseudomonadati</taxon>
        <taxon>Pseudomonadota</taxon>
        <taxon>Gammaproteobacteria</taxon>
        <taxon>Chromatiales</taxon>
        <taxon>Ectothiorhodospiraceae</taxon>
        <taxon>Ectothiorhodospira</taxon>
    </lineage>
</organism>
<gene>
    <name evidence="2" type="ORF">SAMN05421693_13016</name>
</gene>
<accession>A0A1H9FVQ8</accession>
<dbReference type="OrthoDB" id="8558970at2"/>
<dbReference type="PANTHER" id="PTHR46732:SF8">
    <property type="entry name" value="ATP-DEPENDENT PROTEASE LA (LON) DOMAIN PROTEIN"/>
    <property type="match status" value="1"/>
</dbReference>
<dbReference type="InterPro" id="IPR003111">
    <property type="entry name" value="Lon_prtase_N"/>
</dbReference>
<dbReference type="EMBL" id="FOFO01000030">
    <property type="protein sequence ID" value="SEQ42001.1"/>
    <property type="molecule type" value="Genomic_DNA"/>
</dbReference>
<evidence type="ECO:0000313" key="3">
    <source>
        <dbReference type="Proteomes" id="UP000199496"/>
    </source>
</evidence>
<sequence>MELPLFPLNTVLFPGGVLPLRIFETRYIDMVRHCLRSDAPFGVILIREGAQTGASSAIHGVGTWGQIVDWEQRPDGLLGITIQGEMRFRVERTWVQKDGLLLGEVIEHPMPADDVALPGEFLPLADLLQRLLQALPPPYCDMVGSFDRCGWVGARLTELMPFDPAQKQALLEMDDALARLFHLRDALVAAG</sequence>
<dbReference type="InterPro" id="IPR046336">
    <property type="entry name" value="Lon_prtase_N_sf"/>
</dbReference>
<dbReference type="Proteomes" id="UP000199496">
    <property type="component" value="Unassembled WGS sequence"/>
</dbReference>
<dbReference type="Gene3D" id="2.30.130.40">
    <property type="entry name" value="LON domain-like"/>
    <property type="match status" value="1"/>
</dbReference>
<reference evidence="2 3" key="1">
    <citation type="submission" date="2016-10" db="EMBL/GenBank/DDBJ databases">
        <authorList>
            <person name="de Groot N.N."/>
        </authorList>
    </citation>
    <scope>NUCLEOTIDE SEQUENCE [LARGE SCALE GENOMIC DNA]</scope>
    <source>
        <strain evidence="2 3">B7-7</strain>
    </source>
</reference>
<dbReference type="SMART" id="SM00464">
    <property type="entry name" value="LON"/>
    <property type="match status" value="1"/>
</dbReference>
<dbReference type="PROSITE" id="PS51787">
    <property type="entry name" value="LON_N"/>
    <property type="match status" value="1"/>
</dbReference>
<dbReference type="STRING" id="867345.SAMN05421693_13016"/>
<dbReference type="InterPro" id="IPR015947">
    <property type="entry name" value="PUA-like_sf"/>
</dbReference>
<protein>
    <recommendedName>
        <fullName evidence="1">Lon N-terminal domain-containing protein</fullName>
    </recommendedName>
</protein>
<evidence type="ECO:0000313" key="2">
    <source>
        <dbReference type="EMBL" id="SEQ42001.1"/>
    </source>
</evidence>
<dbReference type="RefSeq" id="WP_090208992.1">
    <property type="nucleotide sequence ID" value="NZ_FOFO01000030.1"/>
</dbReference>
<keyword evidence="3" id="KW-1185">Reference proteome</keyword>
<dbReference type="PANTHER" id="PTHR46732">
    <property type="entry name" value="ATP-DEPENDENT PROTEASE LA (LON) DOMAIN PROTEIN"/>
    <property type="match status" value="1"/>
</dbReference>
<dbReference type="Gene3D" id="1.10.4060.10">
    <property type="entry name" value="BPP1347 like domain"/>
    <property type="match status" value="1"/>
</dbReference>
<proteinExistence type="predicted"/>
<dbReference type="SUPFAM" id="SSF88697">
    <property type="entry name" value="PUA domain-like"/>
    <property type="match status" value="1"/>
</dbReference>
<dbReference type="Pfam" id="PF02190">
    <property type="entry name" value="LON_substr_bdg"/>
    <property type="match status" value="1"/>
</dbReference>
<dbReference type="AlphaFoldDB" id="A0A1H9FVQ8"/>
<feature type="domain" description="Lon N-terminal" evidence="1">
    <location>
        <begin position="1"/>
        <end position="191"/>
    </location>
</feature>
<name>A0A1H9FVQ8_9GAMM</name>
<evidence type="ECO:0000259" key="1">
    <source>
        <dbReference type="PROSITE" id="PS51787"/>
    </source>
</evidence>